<dbReference type="Gene3D" id="3.30.2400.10">
    <property type="entry name" value="Major capsid protein gp5"/>
    <property type="match status" value="1"/>
</dbReference>
<name>A0A542DNK1_AMYCI</name>
<dbReference type="InterPro" id="IPR054612">
    <property type="entry name" value="Phage_capsid-like_C"/>
</dbReference>
<evidence type="ECO:0000256" key="1">
    <source>
        <dbReference type="ARBA" id="ARBA00004328"/>
    </source>
</evidence>
<dbReference type="OrthoDB" id="3194758at2"/>
<dbReference type="InterPro" id="IPR024455">
    <property type="entry name" value="Phage_capsid"/>
</dbReference>
<dbReference type="Pfam" id="PF05065">
    <property type="entry name" value="Phage_capsid"/>
    <property type="match status" value="1"/>
</dbReference>
<dbReference type="RefSeq" id="WP_142000337.1">
    <property type="nucleotide sequence ID" value="NZ_VFML01000001.1"/>
</dbReference>
<sequence>MAFENEAAPNTAERHQGRLAYIDDKFLPRNVLPPLWEKAQESSLVMRLGQRIPVSYGESVLPLSAVEPEVGQVGVGTRPQDREGHQKPVTGVAWDSTTFSPIKLAGIITVSEEFATVDPRGLNSQLRGKLASAIGRGLDLAVFHGRRPDNGDALQGIDANSYVNATTKRVYLDADTATSVKDDMIAGWELVTTAEHDVNGWAIDKLFQPKILGATDKDGKNVFGGEVDLSGAARSLLGLPVEYGKAVSGKLGAAARTNVRLFGGDWTRVLYGFADRVRIKRSTEAVITDAAGNTINLWQTNQVALMVEVTVGWKVDPEAFFALETGTPPAP</sequence>
<dbReference type="NCBIfam" id="TIGR01554">
    <property type="entry name" value="major_cap_HK97"/>
    <property type="match status" value="1"/>
</dbReference>
<dbReference type="SUPFAM" id="SSF56563">
    <property type="entry name" value="Major capsid protein gp5"/>
    <property type="match status" value="1"/>
</dbReference>
<accession>A0A542DNK1</accession>
<evidence type="ECO:0000313" key="3">
    <source>
        <dbReference type="EMBL" id="TQJ04689.1"/>
    </source>
</evidence>
<evidence type="ECO:0000313" key="4">
    <source>
        <dbReference type="Proteomes" id="UP000320876"/>
    </source>
</evidence>
<keyword evidence="4" id="KW-1185">Reference proteome</keyword>
<organism evidence="3 4">
    <name type="scientific">Amycolatopsis cihanbeyliensis</name>
    <dbReference type="NCBI Taxonomy" id="1128664"/>
    <lineage>
        <taxon>Bacteria</taxon>
        <taxon>Bacillati</taxon>
        <taxon>Actinomycetota</taxon>
        <taxon>Actinomycetes</taxon>
        <taxon>Pseudonocardiales</taxon>
        <taxon>Pseudonocardiaceae</taxon>
        <taxon>Amycolatopsis</taxon>
    </lineage>
</organism>
<comment type="caution">
    <text evidence="3">The sequence shown here is derived from an EMBL/GenBank/DDBJ whole genome shotgun (WGS) entry which is preliminary data.</text>
</comment>
<dbReference type="AlphaFoldDB" id="A0A542DNK1"/>
<feature type="domain" description="Phage capsid-like C-terminal" evidence="2">
    <location>
        <begin position="27"/>
        <end position="323"/>
    </location>
</feature>
<dbReference type="Proteomes" id="UP000320876">
    <property type="component" value="Unassembled WGS sequence"/>
</dbReference>
<proteinExistence type="predicted"/>
<comment type="subcellular location">
    <subcellularLocation>
        <location evidence="1">Virion</location>
    </subcellularLocation>
</comment>
<evidence type="ECO:0000259" key="2">
    <source>
        <dbReference type="Pfam" id="PF05065"/>
    </source>
</evidence>
<protein>
    <submittedName>
        <fullName evidence="3">HK97 family phage major capsid protein</fullName>
    </submittedName>
</protein>
<dbReference type="EMBL" id="VFML01000001">
    <property type="protein sequence ID" value="TQJ04689.1"/>
    <property type="molecule type" value="Genomic_DNA"/>
</dbReference>
<gene>
    <name evidence="3" type="ORF">FB471_4496</name>
</gene>
<reference evidence="3 4" key="1">
    <citation type="submission" date="2019-06" db="EMBL/GenBank/DDBJ databases">
        <title>Sequencing the genomes of 1000 actinobacteria strains.</title>
        <authorList>
            <person name="Klenk H.-P."/>
        </authorList>
    </citation>
    <scope>NUCLEOTIDE SEQUENCE [LARGE SCALE GENOMIC DNA]</scope>
    <source>
        <strain evidence="3 4">DSM 45679</strain>
    </source>
</reference>